<comment type="function">
    <text evidence="6">Catalyzes the 2'-O-methylation of the ribose of cytidine 1402 (C1402) in 16S rRNA.</text>
</comment>
<evidence type="ECO:0000313" key="9">
    <source>
        <dbReference type="EMBL" id="SDY37860.1"/>
    </source>
</evidence>
<dbReference type="PANTHER" id="PTHR46111:SF1">
    <property type="entry name" value="RIBOSOMAL RNA SMALL SUBUNIT METHYLTRANSFERASE I"/>
    <property type="match status" value="1"/>
</dbReference>
<dbReference type="InterPro" id="IPR053910">
    <property type="entry name" value="RsmI_HTH"/>
</dbReference>
<dbReference type="Gene3D" id="3.40.1010.10">
    <property type="entry name" value="Cobalt-precorrin-4 Transmethylase, Domain 1"/>
    <property type="match status" value="1"/>
</dbReference>
<keyword evidence="1 6" id="KW-0963">Cytoplasm</keyword>
<keyword evidence="5 6" id="KW-0949">S-adenosyl-L-methionine</keyword>
<dbReference type="Gene3D" id="3.30.950.10">
    <property type="entry name" value="Methyltransferase, Cobalt-precorrin-4 Transmethylase, Domain 2"/>
    <property type="match status" value="1"/>
</dbReference>
<dbReference type="GO" id="GO:0070677">
    <property type="term" value="F:rRNA (cytosine-2'-O-)-methyltransferase activity"/>
    <property type="evidence" value="ECO:0007669"/>
    <property type="project" value="UniProtKB-UniRule"/>
</dbReference>
<proteinExistence type="inferred from homology"/>
<dbReference type="STRING" id="44576.SAMN05421881_103220"/>
<dbReference type="NCBIfam" id="TIGR00096">
    <property type="entry name" value="16S rRNA (cytidine(1402)-2'-O)-methyltransferase"/>
    <property type="match status" value="1"/>
</dbReference>
<keyword evidence="10" id="KW-1185">Reference proteome</keyword>
<dbReference type="InterPro" id="IPR014776">
    <property type="entry name" value="4pyrrole_Mease_sub2"/>
</dbReference>
<comment type="catalytic activity">
    <reaction evidence="6">
        <text>cytidine(1402) in 16S rRNA + S-adenosyl-L-methionine = 2'-O-methylcytidine(1402) in 16S rRNA + S-adenosyl-L-homocysteine + H(+)</text>
        <dbReference type="Rhea" id="RHEA:42924"/>
        <dbReference type="Rhea" id="RHEA-COMP:10285"/>
        <dbReference type="Rhea" id="RHEA-COMP:10286"/>
        <dbReference type="ChEBI" id="CHEBI:15378"/>
        <dbReference type="ChEBI" id="CHEBI:57856"/>
        <dbReference type="ChEBI" id="CHEBI:59789"/>
        <dbReference type="ChEBI" id="CHEBI:74495"/>
        <dbReference type="ChEBI" id="CHEBI:82748"/>
        <dbReference type="EC" id="2.1.1.198"/>
    </reaction>
</comment>
<protein>
    <recommendedName>
        <fullName evidence="6">Ribosomal RNA small subunit methyltransferase I</fullName>
        <ecNumber evidence="6">2.1.1.198</ecNumber>
    </recommendedName>
    <alternativeName>
        <fullName evidence="6">16S rRNA 2'-O-ribose C1402 methyltransferase</fullName>
    </alternativeName>
    <alternativeName>
        <fullName evidence="6">rRNA (cytidine-2'-O-)-methyltransferase RsmI</fullName>
    </alternativeName>
</protein>
<evidence type="ECO:0000256" key="5">
    <source>
        <dbReference type="ARBA" id="ARBA00022691"/>
    </source>
</evidence>
<dbReference type="InterPro" id="IPR035996">
    <property type="entry name" value="4pyrrol_Methylase_sf"/>
</dbReference>
<dbReference type="EC" id="2.1.1.198" evidence="6"/>
<evidence type="ECO:0000256" key="1">
    <source>
        <dbReference type="ARBA" id="ARBA00022490"/>
    </source>
</evidence>
<gene>
    <name evidence="6" type="primary">rsmI</name>
    <name evidence="9" type="ORF">SAMN05421881_103220</name>
</gene>
<name>A0A1H3JCU4_9PROT</name>
<evidence type="ECO:0000256" key="4">
    <source>
        <dbReference type="ARBA" id="ARBA00022679"/>
    </source>
</evidence>
<accession>A0A1H3JCU4</accession>
<comment type="similarity">
    <text evidence="6">Belongs to the methyltransferase superfamily. RsmI family.</text>
</comment>
<dbReference type="Pfam" id="PF23016">
    <property type="entry name" value="RsmI_C"/>
    <property type="match status" value="1"/>
</dbReference>
<dbReference type="InterPro" id="IPR000878">
    <property type="entry name" value="4pyrrol_Mease"/>
</dbReference>
<dbReference type="InterPro" id="IPR008189">
    <property type="entry name" value="rRNA_ssu_MeTfrase_I"/>
</dbReference>
<evidence type="ECO:0000256" key="3">
    <source>
        <dbReference type="ARBA" id="ARBA00022603"/>
    </source>
</evidence>
<dbReference type="RefSeq" id="WP_090414279.1">
    <property type="nucleotide sequence ID" value="NZ_FNOY01000032.1"/>
</dbReference>
<dbReference type="FunFam" id="3.30.950.10:FF:000002">
    <property type="entry name" value="Ribosomal RNA small subunit methyltransferase I"/>
    <property type="match status" value="1"/>
</dbReference>
<comment type="subcellular location">
    <subcellularLocation>
        <location evidence="6">Cytoplasm</location>
    </subcellularLocation>
</comment>
<keyword evidence="3 6" id="KW-0489">Methyltransferase</keyword>
<feature type="domain" description="RsmI HTH" evidence="8">
    <location>
        <begin position="243"/>
        <end position="285"/>
    </location>
</feature>
<sequence>MLNAEGKSKGTLYVVATPIGNLCDITLRALQILSTVDIIAAEHVQNAHKLLARHAVQARIMPLHQHNEARAAEKIVELLKDNKSIALITDAGTPGISDPGAWLVHVAREQGFQVVPIPGANAALCALSASGLIAPHFFFHGFLPVKSGERRRKLTALKNLYACILVFYEAPHRVLESVADMIAVFGPAREITFARELTKLFETIHTCALGDALDWLQADTNRLKGEFVLLLSPASKPERETDISLEAEQMLMILQKELSLKQAVQLTAEITGENRKQLYALALEKQKLMPENEI</sequence>
<dbReference type="InterPro" id="IPR014777">
    <property type="entry name" value="4pyrrole_Mease_sub1"/>
</dbReference>
<organism evidence="9 10">
    <name type="scientific">Nitrosomonas halophila</name>
    <dbReference type="NCBI Taxonomy" id="44576"/>
    <lineage>
        <taxon>Bacteria</taxon>
        <taxon>Pseudomonadati</taxon>
        <taxon>Pseudomonadota</taxon>
        <taxon>Betaproteobacteria</taxon>
        <taxon>Nitrosomonadales</taxon>
        <taxon>Nitrosomonadaceae</taxon>
        <taxon>Nitrosomonas</taxon>
    </lineage>
</organism>
<dbReference type="CDD" id="cd11648">
    <property type="entry name" value="RsmI"/>
    <property type="match status" value="1"/>
</dbReference>
<dbReference type="EMBL" id="FNOY01000032">
    <property type="protein sequence ID" value="SDY37860.1"/>
    <property type="molecule type" value="Genomic_DNA"/>
</dbReference>
<evidence type="ECO:0000256" key="6">
    <source>
        <dbReference type="HAMAP-Rule" id="MF_01877"/>
    </source>
</evidence>
<dbReference type="Proteomes" id="UP000198640">
    <property type="component" value="Unassembled WGS sequence"/>
</dbReference>
<dbReference type="HAMAP" id="MF_01877">
    <property type="entry name" value="16SrRNA_methyltr_I"/>
    <property type="match status" value="1"/>
</dbReference>
<dbReference type="AlphaFoldDB" id="A0A1H3JCU4"/>
<feature type="domain" description="Tetrapyrrole methylase" evidence="7">
    <location>
        <begin position="11"/>
        <end position="211"/>
    </location>
</feature>
<reference evidence="9 10" key="1">
    <citation type="submission" date="2016-10" db="EMBL/GenBank/DDBJ databases">
        <authorList>
            <person name="de Groot N.N."/>
        </authorList>
    </citation>
    <scope>NUCLEOTIDE SEQUENCE [LARGE SCALE GENOMIC DNA]</scope>
    <source>
        <strain evidence="9 10">Nm1</strain>
    </source>
</reference>
<dbReference type="OrthoDB" id="9809084at2"/>
<keyword evidence="4 6" id="KW-0808">Transferase</keyword>
<evidence type="ECO:0000259" key="8">
    <source>
        <dbReference type="Pfam" id="PF23016"/>
    </source>
</evidence>
<dbReference type="Pfam" id="PF00590">
    <property type="entry name" value="TP_methylase"/>
    <property type="match status" value="1"/>
</dbReference>
<dbReference type="FunFam" id="3.40.1010.10:FF:000007">
    <property type="entry name" value="Ribosomal RNA small subunit methyltransferase I"/>
    <property type="match status" value="1"/>
</dbReference>
<dbReference type="SUPFAM" id="SSF53790">
    <property type="entry name" value="Tetrapyrrole methylase"/>
    <property type="match status" value="1"/>
</dbReference>
<evidence type="ECO:0000256" key="2">
    <source>
        <dbReference type="ARBA" id="ARBA00022552"/>
    </source>
</evidence>
<dbReference type="GO" id="GO:0005737">
    <property type="term" value="C:cytoplasm"/>
    <property type="evidence" value="ECO:0007669"/>
    <property type="project" value="UniProtKB-SubCell"/>
</dbReference>
<dbReference type="PIRSF" id="PIRSF005917">
    <property type="entry name" value="MTase_YraL"/>
    <property type="match status" value="1"/>
</dbReference>
<evidence type="ECO:0000313" key="10">
    <source>
        <dbReference type="Proteomes" id="UP000198640"/>
    </source>
</evidence>
<dbReference type="PANTHER" id="PTHR46111">
    <property type="entry name" value="RIBOSOMAL RNA SMALL SUBUNIT METHYLTRANSFERASE I"/>
    <property type="match status" value="1"/>
</dbReference>
<evidence type="ECO:0000259" key="7">
    <source>
        <dbReference type="Pfam" id="PF00590"/>
    </source>
</evidence>
<keyword evidence="2 6" id="KW-0698">rRNA processing</keyword>